<keyword evidence="1" id="KW-0808">Transferase</keyword>
<dbReference type="Proteomes" id="UP000237647">
    <property type="component" value="Unassembled WGS sequence"/>
</dbReference>
<dbReference type="AlphaFoldDB" id="A0A2T0V816"/>
<protein>
    <submittedName>
        <fullName evidence="1">Acetyltransferase-like isoleucine patch superfamily enzyme</fullName>
    </submittedName>
</protein>
<gene>
    <name evidence="1" type="ORF">B0H98_101313</name>
</gene>
<dbReference type="GO" id="GO:0016740">
    <property type="term" value="F:transferase activity"/>
    <property type="evidence" value="ECO:0007669"/>
    <property type="project" value="UniProtKB-KW"/>
</dbReference>
<dbReference type="EMBL" id="PVTK01000001">
    <property type="protein sequence ID" value="PRY66332.1"/>
    <property type="molecule type" value="Genomic_DNA"/>
</dbReference>
<accession>A0A2T0V816</accession>
<proteinExistence type="predicted"/>
<name>A0A2T0V816_9GAMM</name>
<sequence length="254" mass="27827">MNNVFLLLRSFFCFKDSIGKTNTSIKSTPGSSGSQVRWKENVSSTGSGNIINLVSAFKKIGSLTIKGDGNKVFFGAGSTYVGNISIQGNNNKIVIGEEAVIRSRVLIKGSNQKVVFGKHTTTQSCYILCQEGCNIEIGDWCMFSRDIEIRTTDAHSVVDVKTRKRVNTPSSVKIGNHVWVGVGSLISKGSQIPNDSIVGAYSFVNKEFTEENVLIAGTPAKIVRHGVTWNRGRKPKFTQAQLEHWKEPPSKTEL</sequence>
<comment type="caution">
    <text evidence="1">The sequence shown here is derived from an EMBL/GenBank/DDBJ whole genome shotgun (WGS) entry which is preliminary data.</text>
</comment>
<evidence type="ECO:0000313" key="1">
    <source>
        <dbReference type="EMBL" id="PRY66332.1"/>
    </source>
</evidence>
<dbReference type="InterPro" id="IPR011004">
    <property type="entry name" value="Trimer_LpxA-like_sf"/>
</dbReference>
<dbReference type="SUPFAM" id="SSF51161">
    <property type="entry name" value="Trimeric LpxA-like enzymes"/>
    <property type="match status" value="1"/>
</dbReference>
<organism evidence="1 2">
    <name type="scientific">Vreelandella songnenensis</name>
    <dbReference type="NCBI Taxonomy" id="1176243"/>
    <lineage>
        <taxon>Bacteria</taxon>
        <taxon>Pseudomonadati</taxon>
        <taxon>Pseudomonadota</taxon>
        <taxon>Gammaproteobacteria</taxon>
        <taxon>Oceanospirillales</taxon>
        <taxon>Halomonadaceae</taxon>
        <taxon>Vreelandella</taxon>
    </lineage>
</organism>
<dbReference type="Gene3D" id="2.160.10.10">
    <property type="entry name" value="Hexapeptide repeat proteins"/>
    <property type="match status" value="1"/>
</dbReference>
<dbReference type="PANTHER" id="PTHR23416">
    <property type="entry name" value="SIALIC ACID SYNTHASE-RELATED"/>
    <property type="match status" value="1"/>
</dbReference>
<reference evidence="1 2" key="1">
    <citation type="submission" date="2018-03" db="EMBL/GenBank/DDBJ databases">
        <title>Genomic Encyclopedia of Type Strains, Phase III (KMG-III): the genomes of soil and plant-associated and newly described type strains.</title>
        <authorList>
            <person name="Whitman W."/>
        </authorList>
    </citation>
    <scope>NUCLEOTIDE SEQUENCE [LARGE SCALE GENOMIC DNA]</scope>
    <source>
        <strain evidence="1 2">CGMCC 1.12152</strain>
    </source>
</reference>
<dbReference type="OrthoDB" id="9815592at2"/>
<keyword evidence="2" id="KW-1185">Reference proteome</keyword>
<dbReference type="RefSeq" id="WP_146130224.1">
    <property type="nucleotide sequence ID" value="NZ_PVTK01000001.1"/>
</dbReference>
<evidence type="ECO:0000313" key="2">
    <source>
        <dbReference type="Proteomes" id="UP000237647"/>
    </source>
</evidence>
<dbReference type="InterPro" id="IPR051159">
    <property type="entry name" value="Hexapeptide_acetyltransf"/>
</dbReference>